<evidence type="ECO:0000256" key="4">
    <source>
        <dbReference type="ARBA" id="ARBA00022741"/>
    </source>
</evidence>
<name>A0A221V1Z2_9FLAO</name>
<dbReference type="GO" id="GO:0005525">
    <property type="term" value="F:GTP binding"/>
    <property type="evidence" value="ECO:0007669"/>
    <property type="project" value="UniProtKB-KW"/>
</dbReference>
<evidence type="ECO:0000256" key="13">
    <source>
        <dbReference type="RuleBase" id="RU371113"/>
    </source>
</evidence>
<dbReference type="GO" id="GO:0042245">
    <property type="term" value="P:RNA repair"/>
    <property type="evidence" value="ECO:0007669"/>
    <property type="project" value="UniProtKB-KW"/>
</dbReference>
<comment type="cofactor">
    <cofactor evidence="12 13">
        <name>Mn(2+)</name>
        <dbReference type="ChEBI" id="CHEBI:29035"/>
    </cofactor>
    <text evidence="12 13">Binds 2 manganese ions per subunit.</text>
</comment>
<dbReference type="PROSITE" id="PS01288">
    <property type="entry name" value="UPF0027"/>
    <property type="match status" value="1"/>
</dbReference>
<dbReference type="InterPro" id="IPR001233">
    <property type="entry name" value="RtcB"/>
</dbReference>
<evidence type="ECO:0000256" key="6">
    <source>
        <dbReference type="ARBA" id="ARBA00023134"/>
    </source>
</evidence>
<dbReference type="SUPFAM" id="SSF103365">
    <property type="entry name" value="Hypothetical protein PH1602"/>
    <property type="match status" value="1"/>
</dbReference>
<dbReference type="GO" id="GO:0170057">
    <property type="term" value="F:RNA ligase (GTP) activity"/>
    <property type="evidence" value="ECO:0007669"/>
    <property type="project" value="UniProtKB-EC"/>
</dbReference>
<keyword evidence="2 13" id="KW-0436">Ligase</keyword>
<evidence type="ECO:0000256" key="12">
    <source>
        <dbReference type="PIRSR" id="PIRSR601233-3"/>
    </source>
</evidence>
<evidence type="ECO:0000256" key="11">
    <source>
        <dbReference type="PIRSR" id="PIRSR601233-2"/>
    </source>
</evidence>
<keyword evidence="6 11" id="KW-0342">GTP-binding</keyword>
<feature type="binding site" evidence="11">
    <location>
        <position position="481"/>
    </location>
    <ligand>
        <name>GMP</name>
        <dbReference type="ChEBI" id="CHEBI:58115"/>
    </ligand>
</feature>
<feature type="binding site" evidence="12">
    <location>
        <position position="99"/>
    </location>
    <ligand>
        <name>Mn(2+)</name>
        <dbReference type="ChEBI" id="CHEBI:29035"/>
        <label>1</label>
    </ligand>
</feature>
<feature type="binding site" evidence="11">
    <location>
        <position position="386"/>
    </location>
    <ligand>
        <name>GMP</name>
        <dbReference type="ChEBI" id="CHEBI:58115"/>
    </ligand>
</feature>
<reference evidence="14 15" key="1">
    <citation type="submission" date="2017-07" db="EMBL/GenBank/DDBJ databases">
        <title>Genome Sequence of Arenibacter algicola Strain SMS7 Isolated from a culture of the Diatom Skeletonema marinoi.</title>
        <authorList>
            <person name="Topel M."/>
            <person name="Pinder M.I.M."/>
            <person name="Johansson O.N."/>
            <person name="Kourtchenko O."/>
            <person name="Godhe A."/>
            <person name="Clarke A.K."/>
        </authorList>
    </citation>
    <scope>NUCLEOTIDE SEQUENCE [LARGE SCALE GENOMIC DNA]</scope>
    <source>
        <strain evidence="14 15">SMS7</strain>
    </source>
</reference>
<feature type="binding site" evidence="11">
    <location>
        <begin position="330"/>
        <end position="331"/>
    </location>
    <ligand>
        <name>GMP</name>
        <dbReference type="ChEBI" id="CHEBI:58115"/>
    </ligand>
</feature>
<feature type="binding site" evidence="11">
    <location>
        <begin position="206"/>
        <end position="210"/>
    </location>
    <ligand>
        <name>GMP</name>
        <dbReference type="ChEBI" id="CHEBI:58115"/>
    </ligand>
</feature>
<comment type="similarity">
    <text evidence="1 13">Belongs to the RtcB family.</text>
</comment>
<dbReference type="Pfam" id="PF01139">
    <property type="entry name" value="RtcB"/>
    <property type="match status" value="1"/>
</dbReference>
<evidence type="ECO:0000313" key="15">
    <source>
        <dbReference type="Proteomes" id="UP000204551"/>
    </source>
</evidence>
<feature type="binding site" evidence="11">
    <location>
        <begin position="379"/>
        <end position="382"/>
    </location>
    <ligand>
        <name>GMP</name>
        <dbReference type="ChEBI" id="CHEBI:58115"/>
    </ligand>
</feature>
<dbReference type="GO" id="GO:0003972">
    <property type="term" value="F:RNA ligase (ATP) activity"/>
    <property type="evidence" value="ECO:0007669"/>
    <property type="project" value="TreeGrafter"/>
</dbReference>
<feature type="binding site" evidence="12">
    <location>
        <position position="330"/>
    </location>
    <ligand>
        <name>Mn(2+)</name>
        <dbReference type="ChEBI" id="CHEBI:29035"/>
        <label>2</label>
    </ligand>
</feature>
<keyword evidence="5" id="KW-0692">RNA repair</keyword>
<evidence type="ECO:0000256" key="3">
    <source>
        <dbReference type="ARBA" id="ARBA00022723"/>
    </source>
</evidence>
<comment type="catalytic activity">
    <reaction evidence="9">
        <text>a 3'-end 2',3'-cyclophospho-ribonucleotide-RNA + a 5'-end dephospho-ribonucleoside-RNA + GTP + H2O = a ribonucleotidyl-ribonucleotide-RNA + GMP + diphosphate + H(+)</text>
        <dbReference type="Rhea" id="RHEA:68080"/>
        <dbReference type="Rhea" id="RHEA-COMP:10464"/>
        <dbReference type="Rhea" id="RHEA-COMP:13936"/>
        <dbReference type="Rhea" id="RHEA-COMP:17355"/>
        <dbReference type="ChEBI" id="CHEBI:15377"/>
        <dbReference type="ChEBI" id="CHEBI:15378"/>
        <dbReference type="ChEBI" id="CHEBI:33019"/>
        <dbReference type="ChEBI" id="CHEBI:37565"/>
        <dbReference type="ChEBI" id="CHEBI:58115"/>
        <dbReference type="ChEBI" id="CHEBI:83064"/>
        <dbReference type="ChEBI" id="CHEBI:138284"/>
        <dbReference type="ChEBI" id="CHEBI:173118"/>
        <dbReference type="EC" id="6.5.1.8"/>
    </reaction>
</comment>
<evidence type="ECO:0000256" key="1">
    <source>
        <dbReference type="ARBA" id="ARBA00008071"/>
    </source>
</evidence>
<evidence type="ECO:0000256" key="9">
    <source>
        <dbReference type="ARBA" id="ARBA00049514"/>
    </source>
</evidence>
<evidence type="ECO:0000256" key="10">
    <source>
        <dbReference type="PIRSR" id="PIRSR601233-1"/>
    </source>
</evidence>
<protein>
    <recommendedName>
        <fullName evidence="13">tRNA-splicing ligase RtcB</fullName>
        <ecNumber evidence="13">6.5.1.-</ecNumber>
    </recommendedName>
</protein>
<sequence length="482" mass="52617">MKINKQDIIKKEDFLWEIPQTFRPQMRVPARVIASETLLDAIMEDRSLVQLVNVASLPGIIGASLVMPDVHEGYGFPIGGVAATLYPDGAISPRGIGYDINCGVRLLTSQQNAEEINFKLEELSKEMYAQIPSGMGKGGQINLNPKEMDEVLTKGAEWAVDNGYADKKDLTYMESNGRLDNADPALVSEMAKKRGSDQLGTIGSGNHFVEVDYVEEIYDPIAAEAYGLSKGQVVVLIHTGSRGLGHQVATDYIRGIMAAMPNYGIKVPDRELACVPFNSEEGENYFKAMCAAANFAWCNREIISWEVRKAWKNVFGADVAPLKLMYDVAHNIAKIETHKVDGEKLKVLVHRKGATRAFGPGFEDLPKEYLSIGQPVIIPGSMGTCSYILAGTNRSEEISFGSCCHGAGRKLSRTAAKKQVNAPVLKEKLREMGIYVQAGSFKGIAEEAPIAYKDVNEVVETIQDSGIAKKVAKLRPMAVVKG</sequence>
<dbReference type="GO" id="GO:0046872">
    <property type="term" value="F:metal ion binding"/>
    <property type="evidence" value="ECO:0007669"/>
    <property type="project" value="UniProtKB-UniRule"/>
</dbReference>
<dbReference type="Proteomes" id="UP000204551">
    <property type="component" value="Chromosome"/>
</dbReference>
<dbReference type="Gene3D" id="3.90.1860.10">
    <property type="entry name" value="tRNA-splicing ligase RtcB"/>
    <property type="match status" value="1"/>
</dbReference>
<dbReference type="InterPro" id="IPR036025">
    <property type="entry name" value="RtcB-like_sf"/>
</dbReference>
<feature type="binding site" evidence="11">
    <location>
        <begin position="405"/>
        <end position="408"/>
    </location>
    <ligand>
        <name>GMP</name>
        <dbReference type="ChEBI" id="CHEBI:58115"/>
    </ligand>
</feature>
<accession>A0A221V1Z2</accession>
<proteinExistence type="inferred from homology"/>
<evidence type="ECO:0000256" key="5">
    <source>
        <dbReference type="ARBA" id="ARBA00022800"/>
    </source>
</evidence>
<dbReference type="PANTHER" id="PTHR11118:SF1">
    <property type="entry name" value="RNA-SPLICING LIGASE RTCB HOMOLOG"/>
    <property type="match status" value="1"/>
</dbReference>
<evidence type="ECO:0000256" key="7">
    <source>
        <dbReference type="ARBA" id="ARBA00023211"/>
    </source>
</evidence>
<feature type="binding site" evidence="12">
    <location>
        <position position="238"/>
    </location>
    <ligand>
        <name>Mn(2+)</name>
        <dbReference type="ChEBI" id="CHEBI:29035"/>
        <label>2</label>
    </ligand>
</feature>
<dbReference type="GO" id="GO:0006396">
    <property type="term" value="P:RNA processing"/>
    <property type="evidence" value="ECO:0007669"/>
    <property type="project" value="InterPro"/>
</dbReference>
<dbReference type="KEGG" id="aalg:AREALGSMS7_03981"/>
<dbReference type="EC" id="6.5.1.-" evidence="13"/>
<comment type="subunit">
    <text evidence="13">Monomer.</text>
</comment>
<evidence type="ECO:0000256" key="8">
    <source>
        <dbReference type="ARBA" id="ARBA00047746"/>
    </source>
</evidence>
<evidence type="ECO:0000313" key="14">
    <source>
        <dbReference type="EMBL" id="ASO07388.1"/>
    </source>
</evidence>
<evidence type="ECO:0000256" key="2">
    <source>
        <dbReference type="ARBA" id="ARBA00022598"/>
    </source>
</evidence>
<dbReference type="RefSeq" id="WP_093979663.1">
    <property type="nucleotide sequence ID" value="NZ_CP022515.1"/>
</dbReference>
<feature type="binding site" evidence="12">
    <location>
        <position position="207"/>
    </location>
    <ligand>
        <name>Mn(2+)</name>
        <dbReference type="ChEBI" id="CHEBI:29035"/>
        <label>1</label>
    </ligand>
</feature>
<feature type="active site" description="GMP-histidine intermediate" evidence="10">
    <location>
        <position position="405"/>
    </location>
</feature>
<dbReference type="EMBL" id="CP022515">
    <property type="protein sequence ID" value="ASO07388.1"/>
    <property type="molecule type" value="Genomic_DNA"/>
</dbReference>
<keyword evidence="3 12" id="KW-0479">Metal-binding</keyword>
<dbReference type="FunFam" id="3.90.1860.10:FF:000001">
    <property type="entry name" value="tRNA-splicing ligase RtcB homolog"/>
    <property type="match status" value="1"/>
</dbReference>
<dbReference type="AlphaFoldDB" id="A0A221V1Z2"/>
<comment type="catalytic activity">
    <reaction evidence="8">
        <text>a 3'-end 3'-phospho-ribonucleotide-RNA + a 5'-end dephospho-ribonucleoside-RNA + GTP = a ribonucleotidyl-ribonucleotide-RNA + GMP + diphosphate</text>
        <dbReference type="Rhea" id="RHEA:68076"/>
        <dbReference type="Rhea" id="RHEA-COMP:10463"/>
        <dbReference type="Rhea" id="RHEA-COMP:13936"/>
        <dbReference type="Rhea" id="RHEA-COMP:17355"/>
        <dbReference type="ChEBI" id="CHEBI:33019"/>
        <dbReference type="ChEBI" id="CHEBI:37565"/>
        <dbReference type="ChEBI" id="CHEBI:58115"/>
        <dbReference type="ChEBI" id="CHEBI:83062"/>
        <dbReference type="ChEBI" id="CHEBI:138284"/>
        <dbReference type="ChEBI" id="CHEBI:173118"/>
        <dbReference type="EC" id="6.5.1.8"/>
    </reaction>
</comment>
<keyword evidence="7 12" id="KW-0464">Manganese</keyword>
<gene>
    <name evidence="13 14" type="primary">rtcB</name>
    <name evidence="14" type="ORF">AREALGSMS7_03981</name>
</gene>
<organism evidence="14 15">
    <name type="scientific">Arenibacter algicola</name>
    <dbReference type="NCBI Taxonomy" id="616991"/>
    <lineage>
        <taxon>Bacteria</taxon>
        <taxon>Pseudomonadati</taxon>
        <taxon>Bacteroidota</taxon>
        <taxon>Flavobacteriia</taxon>
        <taxon>Flavobacteriales</taxon>
        <taxon>Flavobacteriaceae</taxon>
        <taxon>Arenibacter</taxon>
    </lineage>
</organism>
<keyword evidence="4 11" id="KW-0547">Nucleotide-binding</keyword>
<dbReference type="PANTHER" id="PTHR11118">
    <property type="entry name" value="RNA-SPLICING LIGASE RTCB HOMOLOG"/>
    <property type="match status" value="1"/>
</dbReference>